<dbReference type="STRING" id="1210089.GCA_001613165_04546"/>
<keyword evidence="2" id="KW-1133">Transmembrane helix</keyword>
<evidence type="ECO:0000313" key="4">
    <source>
        <dbReference type="Proteomes" id="UP000255355"/>
    </source>
</evidence>
<comment type="caution">
    <text evidence="3">The sequence shown here is derived from an EMBL/GenBank/DDBJ whole genome shotgun (WGS) entry which is preliminary data.</text>
</comment>
<feature type="transmembrane region" description="Helical" evidence="2">
    <location>
        <begin position="111"/>
        <end position="130"/>
    </location>
</feature>
<feature type="transmembrane region" description="Helical" evidence="2">
    <location>
        <begin position="36"/>
        <end position="62"/>
    </location>
</feature>
<protein>
    <submittedName>
        <fullName evidence="3">Uncharacterized protein</fullName>
    </submittedName>
</protein>
<dbReference type="Proteomes" id="UP000255355">
    <property type="component" value="Unassembled WGS sequence"/>
</dbReference>
<keyword evidence="4" id="KW-1185">Reference proteome</keyword>
<dbReference type="Pfam" id="PF19545">
    <property type="entry name" value="DUF6069"/>
    <property type="match status" value="1"/>
</dbReference>
<gene>
    <name evidence="3" type="ORF">DFR68_101258</name>
</gene>
<evidence type="ECO:0000256" key="1">
    <source>
        <dbReference type="SAM" id="MobiDB-lite"/>
    </source>
</evidence>
<keyword evidence="2" id="KW-0812">Transmembrane</keyword>
<feature type="transmembrane region" description="Helical" evidence="2">
    <location>
        <begin position="136"/>
        <end position="159"/>
    </location>
</feature>
<dbReference type="EMBL" id="QQAZ01000001">
    <property type="protein sequence ID" value="RDI55425.1"/>
    <property type="molecule type" value="Genomic_DNA"/>
</dbReference>
<proteinExistence type="predicted"/>
<evidence type="ECO:0000256" key="2">
    <source>
        <dbReference type="SAM" id="Phobius"/>
    </source>
</evidence>
<keyword evidence="2" id="KW-0472">Membrane</keyword>
<accession>A0A370HEG1</accession>
<dbReference type="RefSeq" id="WP_084519908.1">
    <property type="nucleotide sequence ID" value="NZ_QQAZ01000001.1"/>
</dbReference>
<feature type="transmembrane region" description="Helical" evidence="2">
    <location>
        <begin position="82"/>
        <end position="104"/>
    </location>
</feature>
<evidence type="ECO:0000313" key="3">
    <source>
        <dbReference type="EMBL" id="RDI55425.1"/>
    </source>
</evidence>
<sequence length="168" mass="17374">MGDYNEPGREYHYSRQPDPRYGQPEPSGPRVNFGKLWAGGIGAAIVVALVIVVGILLVRGVLGYGLLAPEGDGTYGNTGTTSYALGGALVALLATALLTVLLLFMPNPLTLFSWIIALCTAVAVLLPFTLTADRGAQFATAAINLVAGFALMTVLGSAARASIQGPAR</sequence>
<feature type="region of interest" description="Disordered" evidence="1">
    <location>
        <begin position="1"/>
        <end position="26"/>
    </location>
</feature>
<feature type="compositionally biased region" description="Basic and acidic residues" evidence="1">
    <location>
        <begin position="1"/>
        <end position="18"/>
    </location>
</feature>
<dbReference type="AlphaFoldDB" id="A0A370HEG1"/>
<dbReference type="InterPro" id="IPR045713">
    <property type="entry name" value="DUF6069"/>
</dbReference>
<name>A0A370HEG1_9NOCA</name>
<reference evidence="3 4" key="1">
    <citation type="submission" date="2018-07" db="EMBL/GenBank/DDBJ databases">
        <title>Genomic Encyclopedia of Type Strains, Phase IV (KMG-IV): sequencing the most valuable type-strain genomes for metagenomic binning, comparative biology and taxonomic classification.</title>
        <authorList>
            <person name="Goeker M."/>
        </authorList>
    </citation>
    <scope>NUCLEOTIDE SEQUENCE [LARGE SCALE GENOMIC DNA]</scope>
    <source>
        <strain evidence="3 4">DSM 44952</strain>
    </source>
</reference>
<organism evidence="3 4">
    <name type="scientific">Nocardia mexicana</name>
    <dbReference type="NCBI Taxonomy" id="279262"/>
    <lineage>
        <taxon>Bacteria</taxon>
        <taxon>Bacillati</taxon>
        <taxon>Actinomycetota</taxon>
        <taxon>Actinomycetes</taxon>
        <taxon>Mycobacteriales</taxon>
        <taxon>Nocardiaceae</taxon>
        <taxon>Nocardia</taxon>
    </lineage>
</organism>